<dbReference type="RefSeq" id="WP_205240287.1">
    <property type="nucleotide sequence ID" value="NZ_JACHEO010000009.1"/>
</dbReference>
<comment type="caution">
    <text evidence="1">The sequence shown here is derived from an EMBL/GenBank/DDBJ whole genome shotgun (WGS) entry which is preliminary data.</text>
</comment>
<name>A0A840UPK2_9BACT</name>
<dbReference type="CDD" id="cd11524">
    <property type="entry name" value="SYLF"/>
    <property type="match status" value="1"/>
</dbReference>
<keyword evidence="2" id="KW-1185">Reference proteome</keyword>
<dbReference type="AlphaFoldDB" id="A0A840UPK2"/>
<dbReference type="EMBL" id="JACHEO010000009">
    <property type="protein sequence ID" value="MBB5348177.1"/>
    <property type="molecule type" value="Genomic_DNA"/>
</dbReference>
<organism evidence="1 2">
    <name type="scientific">Desulfoprunum benzoelyticum</name>
    <dbReference type="NCBI Taxonomy" id="1506996"/>
    <lineage>
        <taxon>Bacteria</taxon>
        <taxon>Pseudomonadati</taxon>
        <taxon>Thermodesulfobacteriota</taxon>
        <taxon>Desulfobulbia</taxon>
        <taxon>Desulfobulbales</taxon>
        <taxon>Desulfobulbaceae</taxon>
        <taxon>Desulfoprunum</taxon>
    </lineage>
</organism>
<reference evidence="1 2" key="1">
    <citation type="submission" date="2020-08" db="EMBL/GenBank/DDBJ databases">
        <title>Genomic Encyclopedia of Type Strains, Phase IV (KMG-IV): sequencing the most valuable type-strain genomes for metagenomic binning, comparative biology and taxonomic classification.</title>
        <authorList>
            <person name="Goeker M."/>
        </authorList>
    </citation>
    <scope>NUCLEOTIDE SEQUENCE [LARGE SCALE GENOMIC DNA]</scope>
    <source>
        <strain evidence="1 2">DSM 28570</strain>
    </source>
</reference>
<evidence type="ECO:0000313" key="2">
    <source>
        <dbReference type="Proteomes" id="UP000539642"/>
    </source>
</evidence>
<sequence length="193" mass="20364">MKQTTEGTLKTRLSGFIALLLTVVFLAAPRMSQAATAGEIDRDVDGALQTLYRTTPAAKNLARVAKGILVFPSIIKAGLVVGGQYGEGALRIGGKTFGYYRTVAASYGLQAGAQSFGYALFFIDNAGLNHLKQSRGWEIGVGPSIVIVDEGVARSLTTTTAQSGIYAFIFQQKGLMAGIGIQGSKITRITPEN</sequence>
<gene>
    <name evidence="1" type="ORF">HNQ81_001908</name>
</gene>
<protein>
    <submittedName>
        <fullName evidence="1">Lipid-binding SYLF domain-containing protein</fullName>
    </submittedName>
</protein>
<accession>A0A840UPK2</accession>
<evidence type="ECO:0000313" key="1">
    <source>
        <dbReference type="EMBL" id="MBB5348177.1"/>
    </source>
</evidence>
<proteinExistence type="predicted"/>
<dbReference type="Proteomes" id="UP000539642">
    <property type="component" value="Unassembled WGS sequence"/>
</dbReference>